<evidence type="ECO:0000256" key="1">
    <source>
        <dbReference type="ARBA" id="ARBA00022617"/>
    </source>
</evidence>
<dbReference type="RefSeq" id="WP_233392036.1">
    <property type="nucleotide sequence ID" value="NZ_JAJTWT010000004.1"/>
</dbReference>
<dbReference type="EMBL" id="JAJTWT010000004">
    <property type="protein sequence ID" value="MCE4537819.1"/>
    <property type="molecule type" value="Genomic_DNA"/>
</dbReference>
<sequence>MKPAWLLALAALSVNAQPVPDTLAQRALACTGCHGKEGRAAPDGYYPRLAGKPAGYLYNQLLNFRDGRRDYGLMSELISPLSDDYLKELAGHFASLDLPYPPPQPATLPAPELARAEQLVRQGDATRRLPACTACHGERLTGTQPVVPGLLGLSRDYLNGQLGAWRSGQRRAQEPDCMAQVAKALTEADINAITQYLASRPMAADSHPAAALAAPAPLRCGGLAP</sequence>
<reference evidence="7 8" key="1">
    <citation type="submission" date="2021-12" db="EMBL/GenBank/DDBJ databases">
        <title>Genome seq of p7.</title>
        <authorList>
            <person name="Seo T."/>
        </authorList>
    </citation>
    <scope>NUCLEOTIDE SEQUENCE [LARGE SCALE GENOMIC DNA]</scope>
    <source>
        <strain evidence="7 8">P7</strain>
    </source>
</reference>
<gene>
    <name evidence="7" type="ORF">LXT12_11215</name>
</gene>
<accession>A0ABS8XA91</accession>
<feature type="domain" description="Cytochrome c" evidence="6">
    <location>
        <begin position="118"/>
        <end position="201"/>
    </location>
</feature>
<dbReference type="PANTHER" id="PTHR33751">
    <property type="entry name" value="CBB3-TYPE CYTOCHROME C OXIDASE SUBUNIT FIXP"/>
    <property type="match status" value="1"/>
</dbReference>
<keyword evidence="8" id="KW-1185">Reference proteome</keyword>
<keyword evidence="1 4" id="KW-0349">Heme</keyword>
<dbReference type="InterPro" id="IPR024167">
    <property type="entry name" value="Cytochrome_c4-like"/>
</dbReference>
<name>A0ABS8XA91_9BURK</name>
<comment type="caution">
    <text evidence="7">The sequence shown here is derived from an EMBL/GenBank/DDBJ whole genome shotgun (WGS) entry which is preliminary data.</text>
</comment>
<dbReference type="Proteomes" id="UP001201463">
    <property type="component" value="Unassembled WGS sequence"/>
</dbReference>
<dbReference type="Pfam" id="PF00034">
    <property type="entry name" value="Cytochrom_C"/>
    <property type="match status" value="1"/>
</dbReference>
<keyword evidence="3 4" id="KW-0408">Iron</keyword>
<evidence type="ECO:0000313" key="8">
    <source>
        <dbReference type="Proteomes" id="UP001201463"/>
    </source>
</evidence>
<proteinExistence type="predicted"/>
<dbReference type="Gene3D" id="1.10.760.10">
    <property type="entry name" value="Cytochrome c-like domain"/>
    <property type="match status" value="2"/>
</dbReference>
<evidence type="ECO:0000256" key="2">
    <source>
        <dbReference type="ARBA" id="ARBA00022723"/>
    </source>
</evidence>
<evidence type="ECO:0000259" key="6">
    <source>
        <dbReference type="PROSITE" id="PS51007"/>
    </source>
</evidence>
<dbReference type="InterPro" id="IPR009056">
    <property type="entry name" value="Cyt_c-like_dom"/>
</dbReference>
<dbReference type="PANTHER" id="PTHR33751:SF11">
    <property type="entry name" value="BLL4483 PROTEIN"/>
    <property type="match status" value="1"/>
</dbReference>
<organism evidence="7 8">
    <name type="scientific">Pelomonas caseinilytica</name>
    <dbReference type="NCBI Taxonomy" id="2906763"/>
    <lineage>
        <taxon>Bacteria</taxon>
        <taxon>Pseudomonadati</taxon>
        <taxon>Pseudomonadota</taxon>
        <taxon>Betaproteobacteria</taxon>
        <taxon>Burkholderiales</taxon>
        <taxon>Sphaerotilaceae</taxon>
        <taxon>Roseateles</taxon>
    </lineage>
</organism>
<protein>
    <submittedName>
        <fullName evidence="7">C-type cytochrome</fullName>
    </submittedName>
</protein>
<feature type="chain" id="PRO_5047096424" evidence="5">
    <location>
        <begin position="17"/>
        <end position="225"/>
    </location>
</feature>
<evidence type="ECO:0000256" key="5">
    <source>
        <dbReference type="SAM" id="SignalP"/>
    </source>
</evidence>
<dbReference type="PIRSF" id="PIRSF000005">
    <property type="entry name" value="Cytochrome_c4"/>
    <property type="match status" value="1"/>
</dbReference>
<dbReference type="InterPro" id="IPR036909">
    <property type="entry name" value="Cyt_c-like_dom_sf"/>
</dbReference>
<evidence type="ECO:0000256" key="3">
    <source>
        <dbReference type="ARBA" id="ARBA00023004"/>
    </source>
</evidence>
<dbReference type="InterPro" id="IPR050597">
    <property type="entry name" value="Cytochrome_c_Oxidase_Subunit"/>
</dbReference>
<feature type="signal peptide" evidence="5">
    <location>
        <begin position="1"/>
        <end position="16"/>
    </location>
</feature>
<evidence type="ECO:0000256" key="4">
    <source>
        <dbReference type="PROSITE-ProRule" id="PRU00433"/>
    </source>
</evidence>
<evidence type="ECO:0000313" key="7">
    <source>
        <dbReference type="EMBL" id="MCE4537819.1"/>
    </source>
</evidence>
<dbReference type="PROSITE" id="PS51007">
    <property type="entry name" value="CYTC"/>
    <property type="match status" value="1"/>
</dbReference>
<keyword evidence="5" id="KW-0732">Signal</keyword>
<keyword evidence="2 4" id="KW-0479">Metal-binding</keyword>
<dbReference type="SUPFAM" id="SSF46626">
    <property type="entry name" value="Cytochrome c"/>
    <property type="match status" value="2"/>
</dbReference>